<evidence type="ECO:0000256" key="4">
    <source>
        <dbReference type="ARBA" id="ARBA00022605"/>
    </source>
</evidence>
<keyword evidence="6 11" id="KW-0288">FMN</keyword>
<feature type="binding site" evidence="11">
    <location>
        <position position="48"/>
    </location>
    <ligand>
        <name>NADP(+)</name>
        <dbReference type="ChEBI" id="CHEBI:58349"/>
    </ligand>
</feature>
<keyword evidence="9 11" id="KW-0057">Aromatic amino acid biosynthesis</keyword>
<dbReference type="UniPathway" id="UPA00053">
    <property type="reaction ID" value="UER00090"/>
</dbReference>
<dbReference type="NCBIfam" id="TIGR00033">
    <property type="entry name" value="aroC"/>
    <property type="match status" value="1"/>
</dbReference>
<dbReference type="Gene3D" id="3.60.150.10">
    <property type="entry name" value="Chorismate synthase AroC"/>
    <property type="match status" value="1"/>
</dbReference>
<dbReference type="PANTHER" id="PTHR21085:SF0">
    <property type="entry name" value="CHORISMATE SYNTHASE"/>
    <property type="match status" value="1"/>
</dbReference>
<dbReference type="RefSeq" id="WP_072935292.1">
    <property type="nucleotide sequence ID" value="NZ_FQUG01000004.1"/>
</dbReference>
<dbReference type="PIRSF" id="PIRSF001456">
    <property type="entry name" value="Chorismate_synth"/>
    <property type="match status" value="1"/>
</dbReference>
<evidence type="ECO:0000256" key="5">
    <source>
        <dbReference type="ARBA" id="ARBA00022630"/>
    </source>
</evidence>
<dbReference type="PANTHER" id="PTHR21085">
    <property type="entry name" value="CHORISMATE SYNTHASE"/>
    <property type="match status" value="1"/>
</dbReference>
<gene>
    <name evidence="11" type="primary">aroC</name>
    <name evidence="13" type="ORF">SAMN02745190_01222</name>
</gene>
<comment type="similarity">
    <text evidence="2 11 12">Belongs to the chorismate synthase family.</text>
</comment>
<dbReference type="InterPro" id="IPR000453">
    <property type="entry name" value="Chorismate_synth"/>
</dbReference>
<feature type="binding site" evidence="11">
    <location>
        <position position="333"/>
    </location>
    <ligand>
        <name>FMN</name>
        <dbReference type="ChEBI" id="CHEBI:58210"/>
    </ligand>
</feature>
<evidence type="ECO:0000256" key="12">
    <source>
        <dbReference type="RuleBase" id="RU000605"/>
    </source>
</evidence>
<evidence type="ECO:0000256" key="9">
    <source>
        <dbReference type="ARBA" id="ARBA00023141"/>
    </source>
</evidence>
<feature type="binding site" evidence="11">
    <location>
        <begin position="247"/>
        <end position="248"/>
    </location>
    <ligand>
        <name>FMN</name>
        <dbReference type="ChEBI" id="CHEBI:58210"/>
    </ligand>
</feature>
<evidence type="ECO:0000256" key="2">
    <source>
        <dbReference type="ARBA" id="ARBA00008014"/>
    </source>
</evidence>
<evidence type="ECO:0000256" key="3">
    <source>
        <dbReference type="ARBA" id="ARBA00013036"/>
    </source>
</evidence>
<dbReference type="GO" id="GO:0008652">
    <property type="term" value="P:amino acid biosynthetic process"/>
    <property type="evidence" value="ECO:0007669"/>
    <property type="project" value="UniProtKB-KW"/>
</dbReference>
<dbReference type="Pfam" id="PF01264">
    <property type="entry name" value="Chorismate_synt"/>
    <property type="match status" value="1"/>
</dbReference>
<sequence length="384" mass="41189">MGNLRFMTAGESHGPRLTAILEGIPAGLGLSEEAINKDLARRQQGYGRGGRMKIETDRVEILSGVRFGETLGGPVTLSVINKDWTNWTDRMAAFGNPAGEKVTAARPGHADYVGVQKYDREDIRDILERSSARETAMRVAVGGVCKALLSACGMEVVSHVVEIGGIKVNEDKINRDEIGKGSSELNCYDAEAEEKMKERIRGAKEAGDTLGGVFEVIVRGAPIGLGSHIQWDRRLDAALAGAMMSIQAIKGVEIGAGFEYAELPGSKAHDEMYYDENKKVYRRTNHAGGLEGGMTNGEEITIRAVMKPIPTLMTPLHSIDIESKEAVLACKERSDVCAVSAASVVGEAMAAFVIARAVVEKFGGDAMTDLLSAMNAYKARLAGE</sequence>
<evidence type="ECO:0000256" key="10">
    <source>
        <dbReference type="ARBA" id="ARBA00023239"/>
    </source>
</evidence>
<dbReference type="GO" id="GO:0009423">
    <property type="term" value="P:chorismate biosynthetic process"/>
    <property type="evidence" value="ECO:0007669"/>
    <property type="project" value="UniProtKB-UniRule"/>
</dbReference>
<accession>A0A1M4WG66</accession>
<dbReference type="SUPFAM" id="SSF103263">
    <property type="entry name" value="Chorismate synthase, AroC"/>
    <property type="match status" value="1"/>
</dbReference>
<comment type="pathway">
    <text evidence="1 11 12">Metabolic intermediate biosynthesis; chorismate biosynthesis; chorismate from D-erythrose 4-phosphate and phosphoenolpyruvate: step 7/7.</text>
</comment>
<keyword evidence="5 11" id="KW-0285">Flavoprotein</keyword>
<feature type="binding site" evidence="11">
    <location>
        <begin position="129"/>
        <end position="131"/>
    </location>
    <ligand>
        <name>FMN</name>
        <dbReference type="ChEBI" id="CHEBI:58210"/>
    </ligand>
</feature>
<dbReference type="PROSITE" id="PS00787">
    <property type="entry name" value="CHORISMATE_SYNTHASE_1"/>
    <property type="match status" value="1"/>
</dbReference>
<dbReference type="HAMAP" id="MF_00300">
    <property type="entry name" value="Chorismate_synth"/>
    <property type="match status" value="1"/>
</dbReference>
<proteinExistence type="inferred from homology"/>
<dbReference type="EC" id="4.2.3.5" evidence="3 11"/>
<evidence type="ECO:0000256" key="6">
    <source>
        <dbReference type="ARBA" id="ARBA00022643"/>
    </source>
</evidence>
<dbReference type="FunFam" id="3.60.150.10:FF:000002">
    <property type="entry name" value="Chorismate synthase"/>
    <property type="match status" value="1"/>
</dbReference>
<keyword evidence="10 11" id="KW-0456">Lyase</keyword>
<dbReference type="CDD" id="cd07304">
    <property type="entry name" value="Chorismate_synthase"/>
    <property type="match status" value="1"/>
</dbReference>
<evidence type="ECO:0000256" key="1">
    <source>
        <dbReference type="ARBA" id="ARBA00005044"/>
    </source>
</evidence>
<dbReference type="InterPro" id="IPR020541">
    <property type="entry name" value="Chorismate_synthase_CS"/>
</dbReference>
<feature type="binding site" evidence="11">
    <location>
        <position position="292"/>
    </location>
    <ligand>
        <name>FMN</name>
        <dbReference type="ChEBI" id="CHEBI:58210"/>
    </ligand>
</feature>
<dbReference type="GO" id="GO:0004107">
    <property type="term" value="F:chorismate synthase activity"/>
    <property type="evidence" value="ECO:0007669"/>
    <property type="project" value="UniProtKB-UniRule"/>
</dbReference>
<dbReference type="GO" id="GO:0005829">
    <property type="term" value="C:cytosol"/>
    <property type="evidence" value="ECO:0007669"/>
    <property type="project" value="TreeGrafter"/>
</dbReference>
<evidence type="ECO:0000256" key="8">
    <source>
        <dbReference type="ARBA" id="ARBA00022857"/>
    </source>
</evidence>
<comment type="subunit">
    <text evidence="11">Homotetramer.</text>
</comment>
<reference evidence="13 14" key="1">
    <citation type="submission" date="2016-11" db="EMBL/GenBank/DDBJ databases">
        <authorList>
            <person name="Jaros S."/>
            <person name="Januszkiewicz K."/>
            <person name="Wedrychowicz H."/>
        </authorList>
    </citation>
    <scope>NUCLEOTIDE SEQUENCE [LARGE SCALE GENOMIC DNA]</scope>
    <source>
        <strain evidence="13 14">DSM 10502</strain>
    </source>
</reference>
<comment type="cofactor">
    <cofactor evidence="11 12">
        <name>FMNH2</name>
        <dbReference type="ChEBI" id="CHEBI:57618"/>
    </cofactor>
    <text evidence="11 12">Reduced FMN (FMNH(2)).</text>
</comment>
<protein>
    <recommendedName>
        <fullName evidence="3 11">Chorismate synthase</fullName>
        <shortName evidence="11">CS</shortName>
        <ecNumber evidence="3 11">4.2.3.5</ecNumber>
    </recommendedName>
    <alternativeName>
        <fullName evidence="11">5-enolpyruvylshikimate-3-phosphate phospholyase</fullName>
    </alternativeName>
</protein>
<evidence type="ECO:0000313" key="13">
    <source>
        <dbReference type="EMBL" id="SHE80226.1"/>
    </source>
</evidence>
<keyword evidence="7 11" id="KW-0274">FAD</keyword>
<keyword evidence="14" id="KW-1185">Reference proteome</keyword>
<dbReference type="NCBIfam" id="NF003793">
    <property type="entry name" value="PRK05382.1"/>
    <property type="match status" value="1"/>
</dbReference>
<dbReference type="GO" id="GO:0010181">
    <property type="term" value="F:FMN binding"/>
    <property type="evidence" value="ECO:0007669"/>
    <property type="project" value="TreeGrafter"/>
</dbReference>
<evidence type="ECO:0000256" key="7">
    <source>
        <dbReference type="ARBA" id="ARBA00022827"/>
    </source>
</evidence>
<comment type="function">
    <text evidence="11">Catalyzes the anti-1,4-elimination of the C-3 phosphate and the C-6 proR hydrogen from 5-enolpyruvylshikimate-3-phosphate (EPSP) to yield chorismate, which is the branch point compound that serves as the starting substrate for the three terminal pathways of aromatic amino acid biosynthesis. This reaction introduces a second double bond into the aromatic ring system.</text>
</comment>
<evidence type="ECO:0000256" key="11">
    <source>
        <dbReference type="HAMAP-Rule" id="MF_00300"/>
    </source>
</evidence>
<organism evidence="13 14">
    <name type="scientific">Schwartzia succinivorans DSM 10502</name>
    <dbReference type="NCBI Taxonomy" id="1123243"/>
    <lineage>
        <taxon>Bacteria</taxon>
        <taxon>Bacillati</taxon>
        <taxon>Bacillota</taxon>
        <taxon>Negativicutes</taxon>
        <taxon>Selenomonadales</taxon>
        <taxon>Selenomonadaceae</taxon>
        <taxon>Schwartzia</taxon>
    </lineage>
</organism>
<dbReference type="AlphaFoldDB" id="A0A1M4WG66"/>
<comment type="catalytic activity">
    <reaction evidence="11 12">
        <text>5-O-(1-carboxyvinyl)-3-phosphoshikimate = chorismate + phosphate</text>
        <dbReference type="Rhea" id="RHEA:21020"/>
        <dbReference type="ChEBI" id="CHEBI:29748"/>
        <dbReference type="ChEBI" id="CHEBI:43474"/>
        <dbReference type="ChEBI" id="CHEBI:57701"/>
        <dbReference type="EC" id="4.2.3.5"/>
    </reaction>
</comment>
<dbReference type="GO" id="GO:0009073">
    <property type="term" value="P:aromatic amino acid family biosynthetic process"/>
    <property type="evidence" value="ECO:0007669"/>
    <property type="project" value="UniProtKB-KW"/>
</dbReference>
<dbReference type="STRING" id="1123243.SAMN02745190_01222"/>
<feature type="binding site" evidence="11">
    <location>
        <position position="42"/>
    </location>
    <ligand>
        <name>NADP(+)</name>
        <dbReference type="ChEBI" id="CHEBI:58349"/>
    </ligand>
</feature>
<dbReference type="EMBL" id="FQUG01000004">
    <property type="protein sequence ID" value="SHE80226.1"/>
    <property type="molecule type" value="Genomic_DNA"/>
</dbReference>
<dbReference type="PROSITE" id="PS00789">
    <property type="entry name" value="CHORISMATE_SYNTHASE_3"/>
    <property type="match status" value="1"/>
</dbReference>
<dbReference type="InterPro" id="IPR035904">
    <property type="entry name" value="Chorismate_synth_AroC_sf"/>
</dbReference>
<dbReference type="Proteomes" id="UP000184404">
    <property type="component" value="Unassembled WGS sequence"/>
</dbReference>
<name>A0A1M4WG66_9FIRM</name>
<keyword evidence="4 11" id="KW-0028">Amino-acid biosynthesis</keyword>
<keyword evidence="8 11" id="KW-0521">NADP</keyword>
<evidence type="ECO:0000313" key="14">
    <source>
        <dbReference type="Proteomes" id="UP000184404"/>
    </source>
</evidence>
<feature type="binding site" evidence="11">
    <location>
        <begin position="307"/>
        <end position="311"/>
    </location>
    <ligand>
        <name>FMN</name>
        <dbReference type="ChEBI" id="CHEBI:58210"/>
    </ligand>
</feature>
<dbReference type="OrthoDB" id="9771806at2"/>